<feature type="transmembrane region" description="Helical" evidence="1">
    <location>
        <begin position="6"/>
        <end position="26"/>
    </location>
</feature>
<dbReference type="AlphaFoldDB" id="A0AAP2DJN4"/>
<proteinExistence type="predicted"/>
<feature type="transmembrane region" description="Helical" evidence="1">
    <location>
        <begin position="38"/>
        <end position="54"/>
    </location>
</feature>
<evidence type="ECO:0000256" key="1">
    <source>
        <dbReference type="SAM" id="Phobius"/>
    </source>
</evidence>
<feature type="transmembrane region" description="Helical" evidence="1">
    <location>
        <begin position="113"/>
        <end position="130"/>
    </location>
</feature>
<keyword evidence="1" id="KW-0812">Transmembrane</keyword>
<name>A0AAP2DJN4_9BACT</name>
<reference evidence="2 3" key="1">
    <citation type="submission" date="2021-05" db="EMBL/GenBank/DDBJ databases">
        <title>A Polyphasic approach of four new species of the genus Ohtaekwangia: Ohtaekwangia histidinii sp. nov., Ohtaekwangia cretensis sp. nov., Ohtaekwangia indiensis sp. nov., Ohtaekwangia reichenbachii sp. nov. from diverse environment.</title>
        <authorList>
            <person name="Octaviana S."/>
        </authorList>
    </citation>
    <scope>NUCLEOTIDE SEQUENCE [LARGE SCALE GENOMIC DNA]</scope>
    <source>
        <strain evidence="2 3">PWU4</strain>
    </source>
</reference>
<keyword evidence="1" id="KW-1133">Transmembrane helix</keyword>
<evidence type="ECO:0000313" key="2">
    <source>
        <dbReference type="EMBL" id="MBT1697515.1"/>
    </source>
</evidence>
<dbReference type="Proteomes" id="UP001319200">
    <property type="component" value="Unassembled WGS sequence"/>
</dbReference>
<keyword evidence="3" id="KW-1185">Reference proteome</keyword>
<accession>A0AAP2DJN4</accession>
<keyword evidence="1" id="KW-0472">Membrane</keyword>
<sequence length="186" mass="21252">MTAFEYVIVLISIILGLGITTILTGVAEMIKHTRLSALYAPYIIWIALVFVIYIQEWWVTYELKAVQTWTLHKFLAILIYPISLYILAHLLFPTGVSREFTSREFYLHNYPKLFIAVIILDIQSIIHNLAFSGLALQTQIPHLAVLIILSTMITTKTKKTWVHTAVALVLLVILVISLAIEKRVIY</sequence>
<feature type="transmembrane region" description="Helical" evidence="1">
    <location>
        <begin position="74"/>
        <end position="92"/>
    </location>
</feature>
<feature type="transmembrane region" description="Helical" evidence="1">
    <location>
        <begin position="161"/>
        <end position="180"/>
    </location>
</feature>
<dbReference type="EMBL" id="JAHESF010000009">
    <property type="protein sequence ID" value="MBT1697515.1"/>
    <property type="molecule type" value="Genomic_DNA"/>
</dbReference>
<comment type="caution">
    <text evidence="2">The sequence shown here is derived from an EMBL/GenBank/DDBJ whole genome shotgun (WGS) entry which is preliminary data.</text>
</comment>
<dbReference type="RefSeq" id="WP_254163385.1">
    <property type="nucleotide sequence ID" value="NZ_JAHESF010000009.1"/>
</dbReference>
<organism evidence="2 3">
    <name type="scientific">Chryseosolibacter histidini</name>
    <dbReference type="NCBI Taxonomy" id="2782349"/>
    <lineage>
        <taxon>Bacteria</taxon>
        <taxon>Pseudomonadati</taxon>
        <taxon>Bacteroidota</taxon>
        <taxon>Cytophagia</taxon>
        <taxon>Cytophagales</taxon>
        <taxon>Chryseotaleaceae</taxon>
        <taxon>Chryseosolibacter</taxon>
    </lineage>
</organism>
<protein>
    <submittedName>
        <fullName evidence="2">Uncharacterized protein</fullName>
    </submittedName>
</protein>
<evidence type="ECO:0000313" key="3">
    <source>
        <dbReference type="Proteomes" id="UP001319200"/>
    </source>
</evidence>
<gene>
    <name evidence="2" type="ORF">KK083_11555</name>
</gene>